<evidence type="ECO:0000256" key="1">
    <source>
        <dbReference type="SAM" id="Coils"/>
    </source>
</evidence>
<evidence type="ECO:0000313" key="5">
    <source>
        <dbReference type="EMBL" id="KAE9533683.1"/>
    </source>
</evidence>
<feature type="region of interest" description="Disordered" evidence="2">
    <location>
        <begin position="1"/>
        <end position="20"/>
    </location>
</feature>
<dbReference type="Proteomes" id="UP000475862">
    <property type="component" value="Unassembled WGS sequence"/>
</dbReference>
<feature type="domain" description="DUF4371" evidence="4">
    <location>
        <begin position="240"/>
        <end position="438"/>
    </location>
</feature>
<reference evidence="5 6" key="1">
    <citation type="submission" date="2019-08" db="EMBL/GenBank/DDBJ databases">
        <title>The genome of the soybean aphid Biotype 1, its phylome, world population structure and adaptation to the North American continent.</title>
        <authorList>
            <person name="Giordano R."/>
            <person name="Donthu R.K."/>
            <person name="Hernandez A.G."/>
            <person name="Wright C.L."/>
            <person name="Zimin A.V."/>
        </authorList>
    </citation>
    <scope>NUCLEOTIDE SEQUENCE [LARGE SCALE GENOMIC DNA]</scope>
    <source>
        <tissue evidence="5">Whole aphids</tissue>
    </source>
</reference>
<dbReference type="PANTHER" id="PTHR45749:SF37">
    <property type="entry name" value="OS05G0311600 PROTEIN"/>
    <property type="match status" value="1"/>
</dbReference>
<dbReference type="InterPro" id="IPR008906">
    <property type="entry name" value="HATC_C_dom"/>
</dbReference>
<dbReference type="Pfam" id="PF14291">
    <property type="entry name" value="DUF4371"/>
    <property type="match status" value="1"/>
</dbReference>
<dbReference type="InterPro" id="IPR012337">
    <property type="entry name" value="RNaseH-like_sf"/>
</dbReference>
<dbReference type="Pfam" id="PF05699">
    <property type="entry name" value="Dimer_Tnp_hAT"/>
    <property type="match status" value="1"/>
</dbReference>
<dbReference type="EMBL" id="VYZN01000032">
    <property type="protein sequence ID" value="KAE9533683.1"/>
    <property type="molecule type" value="Genomic_DNA"/>
</dbReference>
<gene>
    <name evidence="5" type="ORF">AGLY_009032</name>
</gene>
<protein>
    <recommendedName>
        <fullName evidence="7">TTF-type domain-containing protein</fullName>
    </recommendedName>
</protein>
<evidence type="ECO:0000256" key="2">
    <source>
        <dbReference type="SAM" id="MobiDB-lite"/>
    </source>
</evidence>
<evidence type="ECO:0000259" key="4">
    <source>
        <dbReference type="Pfam" id="PF14291"/>
    </source>
</evidence>
<dbReference type="GO" id="GO:0046983">
    <property type="term" value="F:protein dimerization activity"/>
    <property type="evidence" value="ECO:0007669"/>
    <property type="project" value="InterPro"/>
</dbReference>
<keyword evidence="6" id="KW-1185">Reference proteome</keyword>
<dbReference type="SUPFAM" id="SSF53098">
    <property type="entry name" value="Ribonuclease H-like"/>
    <property type="match status" value="1"/>
</dbReference>
<evidence type="ECO:0000259" key="3">
    <source>
        <dbReference type="Pfam" id="PF05699"/>
    </source>
</evidence>
<feature type="domain" description="HAT C-terminal dimerisation" evidence="3">
    <location>
        <begin position="768"/>
        <end position="825"/>
    </location>
</feature>
<evidence type="ECO:0000313" key="6">
    <source>
        <dbReference type="Proteomes" id="UP000475862"/>
    </source>
</evidence>
<sequence>MSKKMPSGYEKRKKKTEDQEKLLKLPKISSFFSNTTPRENKSEIIIKSVNNEVNSEQSVELSSVDCEKSEVSAPEMLSSCSYYKGTNQNKSFDIVFKNIIETSSDPTDIGHFKEIVLDAQTKRFIIENGHSRPKAKGPFAKNSDGRSFSEKYYFTVSKSGLKIERSWLCYSTILQKAYCRSCWLFGDRTSTGFQKIWTTGYCDWKHIVDGIKRHEQSHVHYISCLVYEKWFLNKTLNEELEQSIKKEKLFWRQVLERILNITLTLAMRSLPFRGHREKLGSGKGENGNFICFIELLAKYDPVLEKVVNQGNNKVNYCSPKIQNELIQLISNKVKNELILNIKEAPFFSIIIDTTQDISKVDQLSEIYRYCVIEKDEYGNPKNVCVKETFLAFHEVVDQSASSLSELILQNIEKKGLSIAKCRGQGYDGAANMSGMYNGLQKRIKDIEPSAAYVHCSAHNLNLVVNDAVKEITEMEIFFDVVQRVFVFFGHSIVRWRILSDLIKESNSQNGLLIKKLNPTRWAGRYEAVFALKIRFVEIQKALTKVILCSSKLDEKNEAEGIKKQIENYNFICTLVFQCKILQIINLTSKILQSKSVDLDNASNSLKNCYEQLKEYRCNFNDLLEEANIVAKSWSISTEFQNKRRKVVKKYFDELCTDMRLTCPESLFRVTIFNRALDILINQISKRFSSFHELMLNFTCLQPSFLTSATDLELLNEATKLVNKYDKDISKTFTSEILAVRSTLKNQISQLNSTRDLAQLLMVKNHSLTASFPEVCTALLLFLTIPVTSASAERSFSKLKIIKGYLRSTMMQDRLSGLALISIEQETAREVDFENLIDMFTEEKARKKKF</sequence>
<name>A0A6G0TJQ6_APHGL</name>
<dbReference type="OrthoDB" id="6590142at2759"/>
<accession>A0A6G0TJQ6</accession>
<comment type="caution">
    <text evidence="5">The sequence shown here is derived from an EMBL/GenBank/DDBJ whole genome shotgun (WGS) entry which is preliminary data.</text>
</comment>
<feature type="coiled-coil region" evidence="1">
    <location>
        <begin position="598"/>
        <end position="625"/>
    </location>
</feature>
<dbReference type="PANTHER" id="PTHR45749">
    <property type="match status" value="1"/>
</dbReference>
<organism evidence="5 6">
    <name type="scientific">Aphis glycines</name>
    <name type="common">Soybean aphid</name>
    <dbReference type="NCBI Taxonomy" id="307491"/>
    <lineage>
        <taxon>Eukaryota</taxon>
        <taxon>Metazoa</taxon>
        <taxon>Ecdysozoa</taxon>
        <taxon>Arthropoda</taxon>
        <taxon>Hexapoda</taxon>
        <taxon>Insecta</taxon>
        <taxon>Pterygota</taxon>
        <taxon>Neoptera</taxon>
        <taxon>Paraneoptera</taxon>
        <taxon>Hemiptera</taxon>
        <taxon>Sternorrhyncha</taxon>
        <taxon>Aphidomorpha</taxon>
        <taxon>Aphidoidea</taxon>
        <taxon>Aphididae</taxon>
        <taxon>Aphidini</taxon>
        <taxon>Aphis</taxon>
        <taxon>Aphis</taxon>
    </lineage>
</organism>
<keyword evidence="1" id="KW-0175">Coiled coil</keyword>
<evidence type="ECO:0008006" key="7">
    <source>
        <dbReference type="Google" id="ProtNLM"/>
    </source>
</evidence>
<dbReference type="InterPro" id="IPR025398">
    <property type="entry name" value="DUF4371"/>
</dbReference>
<proteinExistence type="predicted"/>
<dbReference type="AlphaFoldDB" id="A0A6G0TJQ6"/>